<dbReference type="InterPro" id="IPR056951">
    <property type="entry name" value="Phage_connect_2"/>
</dbReference>
<accession>F1Z0N9</accession>
<evidence type="ECO:0000313" key="1">
    <source>
        <dbReference type="EMBL" id="EGE55002.1"/>
    </source>
</evidence>
<name>F1Z0N9_9STRE</name>
<organism evidence="1 2">
    <name type="scientific">Streptococcus parauberis NCFD 2020</name>
    <dbReference type="NCBI Taxonomy" id="873447"/>
    <lineage>
        <taxon>Bacteria</taxon>
        <taxon>Bacillati</taxon>
        <taxon>Bacillota</taxon>
        <taxon>Bacilli</taxon>
        <taxon>Lactobacillales</taxon>
        <taxon>Streptococcaceae</taxon>
        <taxon>Streptococcus</taxon>
    </lineage>
</organism>
<reference evidence="1 2" key="1">
    <citation type="submission" date="2011-02" db="EMBL/GenBank/DDBJ databases">
        <authorList>
            <person name="Stanhope M.J."/>
            <person name="Durkin A.S."/>
            <person name="Hostetler J."/>
            <person name="Kim M."/>
            <person name="Radune D."/>
            <person name="Singh I."/>
            <person name="Town C.D."/>
        </authorList>
    </citation>
    <scope>NUCLEOTIDE SEQUENCE [LARGE SCALE GENOMIC DNA]</scope>
    <source>
        <strain evidence="1 2">NCFD 2020</strain>
    </source>
</reference>
<dbReference type="HOGENOM" id="CLU_2169676_0_0_9"/>
<dbReference type="AlphaFoldDB" id="F1Z0N9"/>
<comment type="caution">
    <text evidence="1">The sequence shown here is derived from an EMBL/GenBank/DDBJ whole genome shotgun (WGS) entry which is preliminary data.</text>
</comment>
<proteinExistence type="predicted"/>
<dbReference type="RefSeq" id="WP_003105866.1">
    <property type="nucleotide sequence ID" value="NZ_AEUT02000001.1"/>
</dbReference>
<dbReference type="Proteomes" id="UP000003732">
    <property type="component" value="Unassembled WGS sequence"/>
</dbReference>
<protein>
    <recommendedName>
        <fullName evidence="3">Phage gp6-like head-tail connector protein</fullName>
    </recommendedName>
</protein>
<evidence type="ECO:0000313" key="2">
    <source>
        <dbReference type="Proteomes" id="UP000003732"/>
    </source>
</evidence>
<dbReference type="EMBL" id="AEUT02000001">
    <property type="protein sequence ID" value="EGE55002.1"/>
    <property type="molecule type" value="Genomic_DNA"/>
</dbReference>
<evidence type="ECO:0008006" key="3">
    <source>
        <dbReference type="Google" id="ProtNLM"/>
    </source>
</evidence>
<sequence length="110" mass="12888">MAILDDLKELLEIDLEEQIYDKQLLLYANGGIAYLKNNAIPVTRIDNTTDKWSGLKDDDSDIVIQWLHLYCLQRYDRTLMSSSGTTQEWIDSEMSNLIMQLKVRYDREVI</sequence>
<dbReference type="GeneID" id="61420363"/>
<dbReference type="Pfam" id="PF24829">
    <property type="entry name" value="Phage_connect_2"/>
    <property type="match status" value="1"/>
</dbReference>
<gene>
    <name evidence="1" type="ORF">SPB_0683</name>
</gene>